<comment type="caution">
    <text evidence="2">The sequence shown here is derived from an EMBL/GenBank/DDBJ whole genome shotgun (WGS) entry which is preliminary data.</text>
</comment>
<organism evidence="2 3">
    <name type="scientific">Gigaspora margarita</name>
    <dbReference type="NCBI Taxonomy" id="4874"/>
    <lineage>
        <taxon>Eukaryota</taxon>
        <taxon>Fungi</taxon>
        <taxon>Fungi incertae sedis</taxon>
        <taxon>Mucoromycota</taxon>
        <taxon>Glomeromycotina</taxon>
        <taxon>Glomeromycetes</taxon>
        <taxon>Diversisporales</taxon>
        <taxon>Gigasporaceae</taxon>
        <taxon>Gigaspora</taxon>
    </lineage>
</organism>
<sequence>ISKRSKHDHASSKSPIQTSKTTTEEVHEIQNDSEDYYQHNDPQQKTSSASASSRK</sequence>
<evidence type="ECO:0000313" key="3">
    <source>
        <dbReference type="Proteomes" id="UP000789901"/>
    </source>
</evidence>
<evidence type="ECO:0000256" key="1">
    <source>
        <dbReference type="SAM" id="MobiDB-lite"/>
    </source>
</evidence>
<keyword evidence="3" id="KW-1185">Reference proteome</keyword>
<dbReference type="Proteomes" id="UP000789901">
    <property type="component" value="Unassembled WGS sequence"/>
</dbReference>
<proteinExistence type="predicted"/>
<feature type="non-terminal residue" evidence="2">
    <location>
        <position position="55"/>
    </location>
</feature>
<feature type="non-terminal residue" evidence="2">
    <location>
        <position position="1"/>
    </location>
</feature>
<reference evidence="2 3" key="1">
    <citation type="submission" date="2021-06" db="EMBL/GenBank/DDBJ databases">
        <authorList>
            <person name="Kallberg Y."/>
            <person name="Tangrot J."/>
            <person name="Rosling A."/>
        </authorList>
    </citation>
    <scope>NUCLEOTIDE SEQUENCE [LARGE SCALE GENOMIC DNA]</scope>
    <source>
        <strain evidence="2 3">120-4 pot B 10/14</strain>
    </source>
</reference>
<feature type="region of interest" description="Disordered" evidence="1">
    <location>
        <begin position="1"/>
        <end position="55"/>
    </location>
</feature>
<name>A0ABN7XHG4_GIGMA</name>
<gene>
    <name evidence="2" type="ORF">GMARGA_LOCUS43554</name>
</gene>
<feature type="compositionally biased region" description="Polar residues" evidence="1">
    <location>
        <begin position="40"/>
        <end position="55"/>
    </location>
</feature>
<dbReference type="EMBL" id="CAJVQB010141779">
    <property type="protein sequence ID" value="CAG8854733.1"/>
    <property type="molecule type" value="Genomic_DNA"/>
</dbReference>
<feature type="compositionally biased region" description="Polar residues" evidence="1">
    <location>
        <begin position="12"/>
        <end position="21"/>
    </location>
</feature>
<evidence type="ECO:0000313" key="2">
    <source>
        <dbReference type="EMBL" id="CAG8854733.1"/>
    </source>
</evidence>
<protein>
    <submittedName>
        <fullName evidence="2">21144_t:CDS:1</fullName>
    </submittedName>
</protein>
<accession>A0ABN7XHG4</accession>